<name>A0A9N9L367_9HELO</name>
<gene>
    <name evidence="10" type="ORF">HYFRA_00012276</name>
</gene>
<reference evidence="10" key="1">
    <citation type="submission" date="2021-07" db="EMBL/GenBank/DDBJ databases">
        <authorList>
            <person name="Durling M."/>
        </authorList>
    </citation>
    <scope>NUCLEOTIDE SEQUENCE</scope>
</reference>
<evidence type="ECO:0000259" key="9">
    <source>
        <dbReference type="PROSITE" id="PS51405"/>
    </source>
</evidence>
<accession>A0A9N9L367</accession>
<dbReference type="GO" id="GO:0046872">
    <property type="term" value="F:metal ion binding"/>
    <property type="evidence" value="ECO:0007669"/>
    <property type="project" value="UniProtKB-KW"/>
</dbReference>
<dbReference type="PANTHER" id="PTHR33577">
    <property type="entry name" value="STERIGMATOCYSTIN BIOSYNTHESIS PEROXIDASE STCC-RELATED"/>
    <property type="match status" value="1"/>
</dbReference>
<dbReference type="SUPFAM" id="SSF47571">
    <property type="entry name" value="Cloroperoxidase"/>
    <property type="match status" value="1"/>
</dbReference>
<organism evidence="10 11">
    <name type="scientific">Hymenoscyphus fraxineus</name>
    <dbReference type="NCBI Taxonomy" id="746836"/>
    <lineage>
        <taxon>Eukaryota</taxon>
        <taxon>Fungi</taxon>
        <taxon>Dikarya</taxon>
        <taxon>Ascomycota</taxon>
        <taxon>Pezizomycotina</taxon>
        <taxon>Leotiomycetes</taxon>
        <taxon>Helotiales</taxon>
        <taxon>Helotiaceae</taxon>
        <taxon>Hymenoscyphus</taxon>
    </lineage>
</organism>
<dbReference type="EMBL" id="CAJVRL010000072">
    <property type="protein sequence ID" value="CAG8956732.1"/>
    <property type="molecule type" value="Genomic_DNA"/>
</dbReference>
<feature type="signal peptide" evidence="8">
    <location>
        <begin position="1"/>
        <end position="23"/>
    </location>
</feature>
<evidence type="ECO:0000256" key="7">
    <source>
        <dbReference type="ARBA" id="ARBA00025795"/>
    </source>
</evidence>
<keyword evidence="5" id="KW-0560">Oxidoreductase</keyword>
<protein>
    <recommendedName>
        <fullName evidence="9">Heme haloperoxidase family profile domain-containing protein</fullName>
    </recommendedName>
</protein>
<dbReference type="InterPro" id="IPR000028">
    <property type="entry name" value="Chloroperoxidase"/>
</dbReference>
<comment type="caution">
    <text evidence="10">The sequence shown here is derived from an EMBL/GenBank/DDBJ whole genome shotgun (WGS) entry which is preliminary data.</text>
</comment>
<comment type="similarity">
    <text evidence="7">Belongs to the chloroperoxidase family.</text>
</comment>
<keyword evidence="6" id="KW-0408">Iron</keyword>
<evidence type="ECO:0000256" key="3">
    <source>
        <dbReference type="ARBA" id="ARBA00022617"/>
    </source>
</evidence>
<dbReference type="PROSITE" id="PS51405">
    <property type="entry name" value="HEME_HALOPEROXIDASE"/>
    <property type="match status" value="1"/>
</dbReference>
<evidence type="ECO:0000256" key="2">
    <source>
        <dbReference type="ARBA" id="ARBA00022559"/>
    </source>
</evidence>
<feature type="domain" description="Heme haloperoxidase family profile" evidence="9">
    <location>
        <begin position="31"/>
        <end position="178"/>
    </location>
</feature>
<keyword evidence="11" id="KW-1185">Reference proteome</keyword>
<evidence type="ECO:0000256" key="8">
    <source>
        <dbReference type="SAM" id="SignalP"/>
    </source>
</evidence>
<evidence type="ECO:0000256" key="1">
    <source>
        <dbReference type="ARBA" id="ARBA00001970"/>
    </source>
</evidence>
<dbReference type="Gene3D" id="1.10.489.10">
    <property type="entry name" value="Chloroperoxidase-like"/>
    <property type="match status" value="1"/>
</dbReference>
<keyword evidence="3" id="KW-0349">Heme</keyword>
<dbReference type="Proteomes" id="UP000696280">
    <property type="component" value="Unassembled WGS sequence"/>
</dbReference>
<dbReference type="GO" id="GO:0004601">
    <property type="term" value="F:peroxidase activity"/>
    <property type="evidence" value="ECO:0007669"/>
    <property type="project" value="UniProtKB-KW"/>
</dbReference>
<keyword evidence="4" id="KW-0479">Metal-binding</keyword>
<evidence type="ECO:0000256" key="5">
    <source>
        <dbReference type="ARBA" id="ARBA00023002"/>
    </source>
</evidence>
<evidence type="ECO:0000313" key="11">
    <source>
        <dbReference type="Proteomes" id="UP000696280"/>
    </source>
</evidence>
<keyword evidence="2" id="KW-0575">Peroxidase</keyword>
<evidence type="ECO:0000313" key="10">
    <source>
        <dbReference type="EMBL" id="CAG8956732.1"/>
    </source>
</evidence>
<comment type="cofactor">
    <cofactor evidence="1">
        <name>heme b</name>
        <dbReference type="ChEBI" id="CHEBI:60344"/>
    </cofactor>
</comment>
<dbReference type="OrthoDB" id="407298at2759"/>
<sequence>MPSLSRFASAIVLALLLPASTLAQGLTIDITEYPFSEPGEGDSRGPCPALNALANHGILPRDGKNIDLKMARAASKYLGMGDGPVDVVFAGALKTSTTGNPNTLNLADFAQHEPQQVEYDASMSRLDAYDGDPGPFNEEVWARCQSSWADDSDIITYKDAVAKLKARRRYAQANNPTY</sequence>
<evidence type="ECO:0000256" key="4">
    <source>
        <dbReference type="ARBA" id="ARBA00022723"/>
    </source>
</evidence>
<dbReference type="AlphaFoldDB" id="A0A9N9L367"/>
<evidence type="ECO:0000256" key="6">
    <source>
        <dbReference type="ARBA" id="ARBA00023004"/>
    </source>
</evidence>
<proteinExistence type="inferred from homology"/>
<dbReference type="Pfam" id="PF01328">
    <property type="entry name" value="Peroxidase_2"/>
    <property type="match status" value="1"/>
</dbReference>
<dbReference type="PANTHER" id="PTHR33577:SF19">
    <property type="entry name" value="HEME HALOPEROXIDASE FAMILY PROFILE DOMAIN-CONTAINING PROTEIN-RELATED"/>
    <property type="match status" value="1"/>
</dbReference>
<dbReference type="InterPro" id="IPR036851">
    <property type="entry name" value="Chloroperoxidase-like_sf"/>
</dbReference>
<keyword evidence="8" id="KW-0732">Signal</keyword>
<feature type="chain" id="PRO_5040149159" description="Heme haloperoxidase family profile domain-containing protein" evidence="8">
    <location>
        <begin position="24"/>
        <end position="178"/>
    </location>
</feature>